<dbReference type="VEuPathDB" id="TrichDB:TRFO_21776"/>
<dbReference type="OrthoDB" id="292964at2759"/>
<evidence type="ECO:0000313" key="2">
    <source>
        <dbReference type="EMBL" id="OHT09308.1"/>
    </source>
</evidence>
<dbReference type="CDD" id="cd02257">
    <property type="entry name" value="Peptidase_C19"/>
    <property type="match status" value="1"/>
</dbReference>
<gene>
    <name evidence="2" type="ORF">TRFO_21776</name>
</gene>
<dbReference type="EMBL" id="MLAK01000642">
    <property type="protein sequence ID" value="OHT09308.1"/>
    <property type="molecule type" value="Genomic_DNA"/>
</dbReference>
<organism evidence="2 3">
    <name type="scientific">Tritrichomonas foetus</name>
    <dbReference type="NCBI Taxonomy" id="1144522"/>
    <lineage>
        <taxon>Eukaryota</taxon>
        <taxon>Metamonada</taxon>
        <taxon>Parabasalia</taxon>
        <taxon>Tritrichomonadida</taxon>
        <taxon>Tritrichomonadidae</taxon>
        <taxon>Tritrichomonas</taxon>
    </lineage>
</organism>
<dbReference type="GO" id="GO:0016579">
    <property type="term" value="P:protein deubiquitination"/>
    <property type="evidence" value="ECO:0007669"/>
    <property type="project" value="InterPro"/>
</dbReference>
<name>A0A1J4KHK4_9EUKA</name>
<dbReference type="Pfam" id="PF00443">
    <property type="entry name" value="UCH"/>
    <property type="match status" value="1"/>
</dbReference>
<sequence>MFLDYIVQFSESISKQANAEEFFNTFLSTCVHNKLLNNILLHDYQTTVVYTFTCTNCQNESVKEESHLIIYLNLNSLNEIDMNQLILLNKKGNVKKICENCKKNTKHEAEIIHLYSKYILYVIKRYDMLGNKIEVPLNIQNDIEVNNEIYTIIGIIEHYGSSILNGHYVSYIHKNEWFFCNDHSISQCSFPAVSSDCYILLYKQAL</sequence>
<dbReference type="PROSITE" id="PS50235">
    <property type="entry name" value="USP_3"/>
    <property type="match status" value="1"/>
</dbReference>
<accession>A0A1J4KHK4</accession>
<dbReference type="InterPro" id="IPR001394">
    <property type="entry name" value="Peptidase_C19_UCH"/>
</dbReference>
<proteinExistence type="predicted"/>
<dbReference type="Gene3D" id="3.90.70.10">
    <property type="entry name" value="Cysteine proteinases"/>
    <property type="match status" value="1"/>
</dbReference>
<dbReference type="SUPFAM" id="SSF54001">
    <property type="entry name" value="Cysteine proteinases"/>
    <property type="match status" value="1"/>
</dbReference>
<protein>
    <recommendedName>
        <fullName evidence="1">USP domain-containing protein</fullName>
    </recommendedName>
</protein>
<reference evidence="2" key="1">
    <citation type="submission" date="2016-10" db="EMBL/GenBank/DDBJ databases">
        <authorList>
            <person name="Benchimol M."/>
            <person name="Almeida L.G."/>
            <person name="Vasconcelos A.T."/>
            <person name="Perreira-Neves A."/>
            <person name="Rosa I.A."/>
            <person name="Tasca T."/>
            <person name="Bogo M.R."/>
            <person name="de Souza W."/>
        </authorList>
    </citation>
    <scope>NUCLEOTIDE SEQUENCE [LARGE SCALE GENOMIC DNA]</scope>
    <source>
        <strain evidence="2">K</strain>
    </source>
</reference>
<dbReference type="RefSeq" id="XP_068362444.1">
    <property type="nucleotide sequence ID" value="XM_068502187.1"/>
</dbReference>
<dbReference type="InterPro" id="IPR028889">
    <property type="entry name" value="USP"/>
</dbReference>
<feature type="domain" description="USP" evidence="1">
    <location>
        <begin position="1"/>
        <end position="205"/>
    </location>
</feature>
<evidence type="ECO:0000259" key="1">
    <source>
        <dbReference type="PROSITE" id="PS50235"/>
    </source>
</evidence>
<keyword evidence="3" id="KW-1185">Reference proteome</keyword>
<evidence type="ECO:0000313" key="3">
    <source>
        <dbReference type="Proteomes" id="UP000179807"/>
    </source>
</evidence>
<dbReference type="PANTHER" id="PTHR24006">
    <property type="entry name" value="UBIQUITIN CARBOXYL-TERMINAL HYDROLASE"/>
    <property type="match status" value="1"/>
</dbReference>
<dbReference type="GO" id="GO:0005829">
    <property type="term" value="C:cytosol"/>
    <property type="evidence" value="ECO:0007669"/>
    <property type="project" value="TreeGrafter"/>
</dbReference>
<dbReference type="GO" id="GO:0005634">
    <property type="term" value="C:nucleus"/>
    <property type="evidence" value="ECO:0007669"/>
    <property type="project" value="TreeGrafter"/>
</dbReference>
<dbReference type="InterPro" id="IPR050164">
    <property type="entry name" value="Peptidase_C19"/>
</dbReference>
<dbReference type="InterPro" id="IPR038765">
    <property type="entry name" value="Papain-like_cys_pep_sf"/>
</dbReference>
<dbReference type="Proteomes" id="UP000179807">
    <property type="component" value="Unassembled WGS sequence"/>
</dbReference>
<comment type="caution">
    <text evidence="2">The sequence shown here is derived from an EMBL/GenBank/DDBJ whole genome shotgun (WGS) entry which is preliminary data.</text>
</comment>
<dbReference type="AlphaFoldDB" id="A0A1J4KHK4"/>
<dbReference type="GO" id="GO:0004843">
    <property type="term" value="F:cysteine-type deubiquitinase activity"/>
    <property type="evidence" value="ECO:0007669"/>
    <property type="project" value="InterPro"/>
</dbReference>
<dbReference type="GeneID" id="94836891"/>